<comment type="caution">
    <text evidence="1">The sequence shown here is derived from an EMBL/GenBank/DDBJ whole genome shotgun (WGS) entry which is preliminary data.</text>
</comment>
<name>A0A813LEF5_POLGL</name>
<reference evidence="1" key="1">
    <citation type="submission" date="2021-02" db="EMBL/GenBank/DDBJ databases">
        <authorList>
            <person name="Dougan E. K."/>
            <person name="Rhodes N."/>
            <person name="Thang M."/>
            <person name="Chan C."/>
        </authorList>
    </citation>
    <scope>NUCLEOTIDE SEQUENCE</scope>
</reference>
<dbReference type="Proteomes" id="UP000626109">
    <property type="component" value="Unassembled WGS sequence"/>
</dbReference>
<gene>
    <name evidence="1" type="ORF">PGLA2088_LOCUS42489</name>
</gene>
<dbReference type="EMBL" id="CAJNNW010034339">
    <property type="protein sequence ID" value="CAE8722386.1"/>
    <property type="molecule type" value="Genomic_DNA"/>
</dbReference>
<organism evidence="1 2">
    <name type="scientific">Polarella glacialis</name>
    <name type="common">Dinoflagellate</name>
    <dbReference type="NCBI Taxonomy" id="89957"/>
    <lineage>
        <taxon>Eukaryota</taxon>
        <taxon>Sar</taxon>
        <taxon>Alveolata</taxon>
        <taxon>Dinophyceae</taxon>
        <taxon>Suessiales</taxon>
        <taxon>Suessiaceae</taxon>
        <taxon>Polarella</taxon>
    </lineage>
</organism>
<proteinExistence type="predicted"/>
<evidence type="ECO:0000313" key="2">
    <source>
        <dbReference type="Proteomes" id="UP000626109"/>
    </source>
</evidence>
<evidence type="ECO:0000313" key="1">
    <source>
        <dbReference type="EMBL" id="CAE8722386.1"/>
    </source>
</evidence>
<sequence>VTHGLARSSSLPAIKKKKPEDLGASLAEPGCGVFQSRGAKVLYRKPNYLYGSFYGDPGKADELKIATNFPLPVSSQKFSQELGRLGHSATRHPGQPGFYRDCSVNNVTLCKTPGNVHVSNKDWTQYLL</sequence>
<protein>
    <submittedName>
        <fullName evidence="1">Uncharacterized protein</fullName>
    </submittedName>
</protein>
<accession>A0A813LEF5</accession>
<feature type="non-terminal residue" evidence="1">
    <location>
        <position position="1"/>
    </location>
</feature>
<dbReference type="AlphaFoldDB" id="A0A813LEF5"/>